<protein>
    <submittedName>
        <fullName evidence="1">Uncharacterized protein</fullName>
    </submittedName>
</protein>
<evidence type="ECO:0000313" key="2">
    <source>
        <dbReference type="Proteomes" id="UP001145114"/>
    </source>
</evidence>
<feature type="non-terminal residue" evidence="1">
    <location>
        <position position="275"/>
    </location>
</feature>
<proteinExistence type="predicted"/>
<reference evidence="1" key="1">
    <citation type="submission" date="2022-06" db="EMBL/GenBank/DDBJ databases">
        <title>Phylogenomic reconstructions and comparative analyses of Kickxellomycotina fungi.</title>
        <authorList>
            <person name="Reynolds N.K."/>
            <person name="Stajich J.E."/>
            <person name="Barry K."/>
            <person name="Grigoriev I.V."/>
            <person name="Crous P."/>
            <person name="Smith M.E."/>
        </authorList>
    </citation>
    <scope>NUCLEOTIDE SEQUENCE</scope>
    <source>
        <strain evidence="1">RSA 2271</strain>
    </source>
</reference>
<name>A0ACC1HEY0_9FUNG</name>
<keyword evidence="2" id="KW-1185">Reference proteome</keyword>
<organism evidence="1 2">
    <name type="scientific">Spiromyces aspiralis</name>
    <dbReference type="NCBI Taxonomy" id="68401"/>
    <lineage>
        <taxon>Eukaryota</taxon>
        <taxon>Fungi</taxon>
        <taxon>Fungi incertae sedis</taxon>
        <taxon>Zoopagomycota</taxon>
        <taxon>Kickxellomycotina</taxon>
        <taxon>Kickxellomycetes</taxon>
        <taxon>Kickxellales</taxon>
        <taxon>Kickxellaceae</taxon>
        <taxon>Spiromyces</taxon>
    </lineage>
</organism>
<comment type="caution">
    <text evidence="1">The sequence shown here is derived from an EMBL/GenBank/DDBJ whole genome shotgun (WGS) entry which is preliminary data.</text>
</comment>
<evidence type="ECO:0000313" key="1">
    <source>
        <dbReference type="EMBL" id="KAJ1675170.1"/>
    </source>
</evidence>
<gene>
    <name evidence="1" type="ORF">EV182_001789</name>
</gene>
<sequence length="275" mass="28495">MAFATIANASSGGSDNKDMLSLSPLTSPALLPQSRSTSHQLNPAANSGGRQSLGGACWLSRASNYSSSLTHFGSEFAKPAESPASCRSSANPQLSSIDDVHPSTSFEAVTTPILPTSSGGISNTGNNTQNLMQQTLAFLSSSGHLNPQDPSPLIAAAVGSISVPVQPSTVAEAEEFSLDLLSSSLRPANNDCSSRSRQSAETSLVFPSPPLNSQQQQHQIQSTTKVAAVPSNVMEINGRGDGNAHVVTPASLLNLPVSAHELPLNSIQSHPSHQH</sequence>
<dbReference type="Proteomes" id="UP001145114">
    <property type="component" value="Unassembled WGS sequence"/>
</dbReference>
<accession>A0ACC1HEY0</accession>
<dbReference type="EMBL" id="JAMZIH010005445">
    <property type="protein sequence ID" value="KAJ1675170.1"/>
    <property type="molecule type" value="Genomic_DNA"/>
</dbReference>